<dbReference type="PANTHER" id="PTHR36558">
    <property type="entry name" value="GLR1098 PROTEIN"/>
    <property type="match status" value="1"/>
</dbReference>
<accession>A0ABS4D750</accession>
<dbReference type="RefSeq" id="WP_135477308.1">
    <property type="nucleotide sequence ID" value="NZ_SIJK02000007.1"/>
</dbReference>
<feature type="domain" description="Putative restriction endonuclease" evidence="1">
    <location>
        <begin position="11"/>
        <end position="172"/>
    </location>
</feature>
<keyword evidence="2" id="KW-0255">Endonuclease</keyword>
<keyword evidence="3" id="KW-1185">Reference proteome</keyword>
<dbReference type="InterPro" id="IPR011335">
    <property type="entry name" value="Restrct_endonuc-II-like"/>
</dbReference>
<comment type="caution">
    <text evidence="2">The sequence shown here is derived from an EMBL/GenBank/DDBJ whole genome shotgun (WGS) entry which is preliminary data.</text>
</comment>
<reference evidence="2 3" key="1">
    <citation type="submission" date="2021-03" db="EMBL/GenBank/DDBJ databases">
        <authorList>
            <person name="Grouzdev D.S."/>
        </authorList>
    </citation>
    <scope>NUCLEOTIDE SEQUENCE [LARGE SCALE GENOMIC DNA]</scope>
    <source>
        <strain evidence="2 3">M50-1</strain>
    </source>
</reference>
<protein>
    <submittedName>
        <fullName evidence="2">Uma2 family endonuclease</fullName>
    </submittedName>
</protein>
<dbReference type="InterPro" id="IPR012296">
    <property type="entry name" value="Nuclease_put_TT1808"/>
</dbReference>
<dbReference type="GO" id="GO:0004519">
    <property type="term" value="F:endonuclease activity"/>
    <property type="evidence" value="ECO:0007669"/>
    <property type="project" value="UniProtKB-KW"/>
</dbReference>
<organism evidence="2 3">
    <name type="scientific">Candidatus Chloroploca mongolica</name>
    <dbReference type="NCBI Taxonomy" id="2528176"/>
    <lineage>
        <taxon>Bacteria</taxon>
        <taxon>Bacillati</taxon>
        <taxon>Chloroflexota</taxon>
        <taxon>Chloroflexia</taxon>
        <taxon>Chloroflexales</taxon>
        <taxon>Chloroflexineae</taxon>
        <taxon>Oscillochloridaceae</taxon>
        <taxon>Candidatus Chloroploca</taxon>
    </lineage>
</organism>
<dbReference type="CDD" id="cd06260">
    <property type="entry name" value="DUF820-like"/>
    <property type="match status" value="1"/>
</dbReference>
<sequence>MTAQPKRTWTVEEYLDFERRSETKHEYFGGEIFAMAGASAAHNIITANIVAILHRQVFQRNCTVFPSDMRLKVERHHLYTYPDITVVCGEVHYEDTAQDNLLNPTIIIEVLSPSTENYDRGKKSHYYRTIPSLQEYLLVSQDGQHIEHFIRHSEHQWLFSEIINTDNVIHLSSIDCTLNMADVYHKVPPRAS</sequence>
<keyword evidence="2" id="KW-0540">Nuclease</keyword>
<keyword evidence="2" id="KW-0378">Hydrolase</keyword>
<gene>
    <name evidence="2" type="ORF">EYB53_006085</name>
</gene>
<name>A0ABS4D750_9CHLR</name>
<dbReference type="InterPro" id="IPR008538">
    <property type="entry name" value="Uma2"/>
</dbReference>
<dbReference type="Proteomes" id="UP001193081">
    <property type="component" value="Unassembled WGS sequence"/>
</dbReference>
<proteinExistence type="predicted"/>
<dbReference type="SUPFAM" id="SSF52980">
    <property type="entry name" value="Restriction endonuclease-like"/>
    <property type="match status" value="1"/>
</dbReference>
<dbReference type="Gene3D" id="3.90.1570.10">
    <property type="entry name" value="tt1808, chain A"/>
    <property type="match status" value="1"/>
</dbReference>
<dbReference type="EMBL" id="SIJK02000007">
    <property type="protein sequence ID" value="MBP1465271.1"/>
    <property type="molecule type" value="Genomic_DNA"/>
</dbReference>
<evidence type="ECO:0000313" key="3">
    <source>
        <dbReference type="Proteomes" id="UP001193081"/>
    </source>
</evidence>
<dbReference type="PANTHER" id="PTHR36558:SF1">
    <property type="entry name" value="RESTRICTION ENDONUCLEASE DOMAIN-CONTAINING PROTEIN-RELATED"/>
    <property type="match status" value="1"/>
</dbReference>
<evidence type="ECO:0000259" key="1">
    <source>
        <dbReference type="Pfam" id="PF05685"/>
    </source>
</evidence>
<evidence type="ECO:0000313" key="2">
    <source>
        <dbReference type="EMBL" id="MBP1465271.1"/>
    </source>
</evidence>
<dbReference type="Pfam" id="PF05685">
    <property type="entry name" value="Uma2"/>
    <property type="match status" value="1"/>
</dbReference>